<reference evidence="3" key="1">
    <citation type="journal article" date="2022" name="bioRxiv">
        <title>Sequencing and chromosome-scale assembly of the giantPleurodeles waltlgenome.</title>
        <authorList>
            <person name="Brown T."/>
            <person name="Elewa A."/>
            <person name="Iarovenko S."/>
            <person name="Subramanian E."/>
            <person name="Araus A.J."/>
            <person name="Petzold A."/>
            <person name="Susuki M."/>
            <person name="Suzuki K.-i.T."/>
            <person name="Hayashi T."/>
            <person name="Toyoda A."/>
            <person name="Oliveira C."/>
            <person name="Osipova E."/>
            <person name="Leigh N.D."/>
            <person name="Simon A."/>
            <person name="Yun M.H."/>
        </authorList>
    </citation>
    <scope>NUCLEOTIDE SEQUENCE</scope>
    <source>
        <strain evidence="3">20211129_DDA</strain>
        <tissue evidence="3">Liver</tissue>
    </source>
</reference>
<evidence type="ECO:0000256" key="1">
    <source>
        <dbReference type="ARBA" id="ARBA00022734"/>
    </source>
</evidence>
<dbReference type="Proteomes" id="UP001066276">
    <property type="component" value="Chromosome 11"/>
</dbReference>
<comment type="caution">
    <text evidence="3">The sequence shown here is derived from an EMBL/GenBank/DDBJ whole genome shotgun (WGS) entry which is preliminary data.</text>
</comment>
<dbReference type="AlphaFoldDB" id="A0AAV7LHJ9"/>
<dbReference type="InterPro" id="IPR051513">
    <property type="entry name" value="Tectonin_beta-prop"/>
</dbReference>
<comment type="similarity">
    <text evidence="2">Belongs to the tectonin family.</text>
</comment>
<dbReference type="InterPro" id="IPR006624">
    <property type="entry name" value="Beta-propeller_rpt_TECPR"/>
</dbReference>
<protein>
    <recommendedName>
        <fullName evidence="5">Fish-egg lectin-like</fullName>
    </recommendedName>
</protein>
<evidence type="ECO:0000256" key="2">
    <source>
        <dbReference type="ARBA" id="ARBA00038331"/>
    </source>
</evidence>
<dbReference type="GO" id="GO:0030246">
    <property type="term" value="F:carbohydrate binding"/>
    <property type="evidence" value="ECO:0007669"/>
    <property type="project" value="UniProtKB-KW"/>
</dbReference>
<keyword evidence="1" id="KW-0430">Lectin</keyword>
<gene>
    <name evidence="3" type="ORF">NDU88_004099</name>
</gene>
<dbReference type="SMART" id="SM00706">
    <property type="entry name" value="TECPR"/>
    <property type="match status" value="2"/>
</dbReference>
<evidence type="ECO:0008006" key="5">
    <source>
        <dbReference type="Google" id="ProtNLM"/>
    </source>
</evidence>
<dbReference type="PANTHER" id="PTHR23250">
    <property type="entry name" value="DYSFERLIN-RELATED"/>
    <property type="match status" value="1"/>
</dbReference>
<evidence type="ECO:0000313" key="4">
    <source>
        <dbReference type="Proteomes" id="UP001066276"/>
    </source>
</evidence>
<name>A0AAV7LHJ9_PLEWA</name>
<dbReference type="Pfam" id="PF19193">
    <property type="entry name" value="Tectonin"/>
    <property type="match status" value="1"/>
</dbReference>
<sequence length="113" mass="12824">MKYYTCGPLGCWGVNTTDDIHFRLGVTPSFCQGTGWQQVAGKLSMIEVGTDGSVYGVSREGEVYRRDGITDINPLGTKWTQLYYKCYKFSHVSYDLNQIWLITKDGKTFQCEV</sequence>
<dbReference type="EMBL" id="JANPWB010000015">
    <property type="protein sequence ID" value="KAJ1090971.1"/>
    <property type="molecule type" value="Genomic_DNA"/>
</dbReference>
<dbReference type="PANTHER" id="PTHR23250:SF3">
    <property type="entry name" value="FISH-EGG LECTIN-LIKE ISOFORM X1-RELATED"/>
    <property type="match status" value="1"/>
</dbReference>
<keyword evidence="4" id="KW-1185">Reference proteome</keyword>
<evidence type="ECO:0000313" key="3">
    <source>
        <dbReference type="EMBL" id="KAJ1090971.1"/>
    </source>
</evidence>
<accession>A0AAV7LHJ9</accession>
<organism evidence="3 4">
    <name type="scientific">Pleurodeles waltl</name>
    <name type="common">Iberian ribbed newt</name>
    <dbReference type="NCBI Taxonomy" id="8319"/>
    <lineage>
        <taxon>Eukaryota</taxon>
        <taxon>Metazoa</taxon>
        <taxon>Chordata</taxon>
        <taxon>Craniata</taxon>
        <taxon>Vertebrata</taxon>
        <taxon>Euteleostomi</taxon>
        <taxon>Amphibia</taxon>
        <taxon>Batrachia</taxon>
        <taxon>Caudata</taxon>
        <taxon>Salamandroidea</taxon>
        <taxon>Salamandridae</taxon>
        <taxon>Pleurodelinae</taxon>
        <taxon>Pleurodeles</taxon>
    </lineage>
</organism>
<proteinExistence type="inferred from homology"/>